<dbReference type="SUPFAM" id="SSF52540">
    <property type="entry name" value="P-loop containing nucleoside triphosphate hydrolases"/>
    <property type="match status" value="1"/>
</dbReference>
<protein>
    <recommendedName>
        <fullName evidence="2">G domain-containing protein</fullName>
    </recommendedName>
</protein>
<feature type="region of interest" description="Disordered" evidence="1">
    <location>
        <begin position="245"/>
        <end position="333"/>
    </location>
</feature>
<feature type="domain" description="G" evidence="2">
    <location>
        <begin position="1"/>
        <end position="70"/>
    </location>
</feature>
<dbReference type="Pfam" id="PF01926">
    <property type="entry name" value="MMR_HSR1"/>
    <property type="match status" value="1"/>
</dbReference>
<name>A0AAJ0BHC1_9PEZI</name>
<feature type="compositionally biased region" description="Basic and acidic residues" evidence="1">
    <location>
        <begin position="309"/>
        <end position="332"/>
    </location>
</feature>
<dbReference type="Proteomes" id="UP001239445">
    <property type="component" value="Unassembled WGS sequence"/>
</dbReference>
<dbReference type="InterPro" id="IPR027417">
    <property type="entry name" value="P-loop_NTPase"/>
</dbReference>
<dbReference type="GO" id="GO:0005525">
    <property type="term" value="F:GTP binding"/>
    <property type="evidence" value="ECO:0007669"/>
    <property type="project" value="InterPro"/>
</dbReference>
<sequence>MGLTGSGKSTFASLLTGQRVTVGHGLASNTAETSCYTIPLDSGETFRLIDTPGFDDTAVSDEAILKKIAAELASHNDLLGIIYLHRITDVRLSGASIRGFNVLKKLCQPENYDKIVLATTMWSDAELAIGGKEAAERRESQLWEFHWSKLFYGSKIVRHHNTEDSARRIVGLFLDNRSILLPSEAPEATMHNDTVHDDPELLAMREELFSVRAHEPEAIAEALDIPNTTDEAFNPWITAWSKEPQSVNDDETTQNGHKQPADLTLPPREPDRLYHPSGRTLTDKWETDSAGWPTDDDKESARRWVGAPSDRDTNPDMEKPQEHEDITQDARVADNSMQLVKRMSWRPRRQSERGSSTATAQFVGFSTVVVFFTGIAYKVTTFFGSDRSVSNGDLGY</sequence>
<evidence type="ECO:0000259" key="2">
    <source>
        <dbReference type="Pfam" id="PF01926"/>
    </source>
</evidence>
<evidence type="ECO:0000256" key="1">
    <source>
        <dbReference type="SAM" id="MobiDB-lite"/>
    </source>
</evidence>
<dbReference type="AlphaFoldDB" id="A0AAJ0BHC1"/>
<feature type="compositionally biased region" description="Polar residues" evidence="1">
    <location>
        <begin position="245"/>
        <end position="257"/>
    </location>
</feature>
<proteinExistence type="predicted"/>
<evidence type="ECO:0000313" key="3">
    <source>
        <dbReference type="EMBL" id="KAK1757204.1"/>
    </source>
</evidence>
<accession>A0AAJ0BHC1</accession>
<comment type="caution">
    <text evidence="3">The sequence shown here is derived from an EMBL/GenBank/DDBJ whole genome shotgun (WGS) entry which is preliminary data.</text>
</comment>
<dbReference type="InterPro" id="IPR006073">
    <property type="entry name" value="GTP-bd"/>
</dbReference>
<keyword evidence="4" id="KW-1185">Reference proteome</keyword>
<evidence type="ECO:0000313" key="4">
    <source>
        <dbReference type="Proteomes" id="UP001239445"/>
    </source>
</evidence>
<dbReference type="Gene3D" id="3.40.50.300">
    <property type="entry name" value="P-loop containing nucleotide triphosphate hydrolases"/>
    <property type="match status" value="1"/>
</dbReference>
<gene>
    <name evidence="3" type="ORF">QBC47DRAFT_400833</name>
</gene>
<dbReference type="EMBL" id="MU839831">
    <property type="protein sequence ID" value="KAK1757204.1"/>
    <property type="molecule type" value="Genomic_DNA"/>
</dbReference>
<reference evidence="3" key="1">
    <citation type="submission" date="2023-06" db="EMBL/GenBank/DDBJ databases">
        <title>Genome-scale phylogeny and comparative genomics of the fungal order Sordariales.</title>
        <authorList>
            <consortium name="Lawrence Berkeley National Laboratory"/>
            <person name="Hensen N."/>
            <person name="Bonometti L."/>
            <person name="Westerberg I."/>
            <person name="Brannstrom I.O."/>
            <person name="Guillou S."/>
            <person name="Cros-Aarteil S."/>
            <person name="Calhoun S."/>
            <person name="Haridas S."/>
            <person name="Kuo A."/>
            <person name="Mondo S."/>
            <person name="Pangilinan J."/>
            <person name="Riley R."/>
            <person name="Labutti K."/>
            <person name="Andreopoulos B."/>
            <person name="Lipzen A."/>
            <person name="Chen C."/>
            <person name="Yanf M."/>
            <person name="Daum C."/>
            <person name="Ng V."/>
            <person name="Clum A."/>
            <person name="Steindorff A."/>
            <person name="Ohm R."/>
            <person name="Martin F."/>
            <person name="Silar P."/>
            <person name="Natvig D."/>
            <person name="Lalanne C."/>
            <person name="Gautier V."/>
            <person name="Ament-Velasquez S.L."/>
            <person name="Kruys A."/>
            <person name="Hutchinson M.I."/>
            <person name="Powell A.J."/>
            <person name="Barry K."/>
            <person name="Miller A.N."/>
            <person name="Grigoriev I.V."/>
            <person name="Debuchy R."/>
            <person name="Gladieux P."/>
            <person name="Thoren M.H."/>
            <person name="Johannesson H."/>
        </authorList>
    </citation>
    <scope>NUCLEOTIDE SEQUENCE</scope>
    <source>
        <strain evidence="3">PSN4</strain>
    </source>
</reference>
<organism evidence="3 4">
    <name type="scientific">Echria macrotheca</name>
    <dbReference type="NCBI Taxonomy" id="438768"/>
    <lineage>
        <taxon>Eukaryota</taxon>
        <taxon>Fungi</taxon>
        <taxon>Dikarya</taxon>
        <taxon>Ascomycota</taxon>
        <taxon>Pezizomycotina</taxon>
        <taxon>Sordariomycetes</taxon>
        <taxon>Sordariomycetidae</taxon>
        <taxon>Sordariales</taxon>
        <taxon>Schizotheciaceae</taxon>
        <taxon>Echria</taxon>
    </lineage>
</organism>